<comment type="pathway">
    <text evidence="2">Protein modification; protein ubiquitination.</text>
</comment>
<dbReference type="EMBL" id="CACVBM020001094">
    <property type="protein sequence ID" value="CAA7030330.1"/>
    <property type="molecule type" value="Genomic_DNA"/>
</dbReference>
<dbReference type="UniPathway" id="UPA00143"/>
<gene>
    <name evidence="14" type="ORF">MERR_LOCUS17565</name>
</gene>
<dbReference type="GO" id="GO:0061630">
    <property type="term" value="F:ubiquitin protein ligase activity"/>
    <property type="evidence" value="ECO:0007669"/>
    <property type="project" value="UniProtKB-EC"/>
</dbReference>
<comment type="catalytic activity">
    <reaction evidence="1">
        <text>S-ubiquitinyl-[E2 ubiquitin-conjugating enzyme]-L-cysteine + [acceptor protein]-L-lysine = [E2 ubiquitin-conjugating enzyme]-L-cysteine + N(6)-ubiquitinyl-[acceptor protein]-L-lysine.</text>
        <dbReference type="EC" id="2.3.2.27"/>
    </reaction>
</comment>
<keyword evidence="9" id="KW-0862">Zinc</keyword>
<evidence type="ECO:0000256" key="12">
    <source>
        <dbReference type="SAM" id="MobiDB-lite"/>
    </source>
</evidence>
<dbReference type="GO" id="GO:0016567">
    <property type="term" value="P:protein ubiquitination"/>
    <property type="evidence" value="ECO:0007669"/>
    <property type="project" value="UniProtKB-UniPathway"/>
</dbReference>
<feature type="domain" description="SIAH-type" evidence="13">
    <location>
        <begin position="173"/>
        <end position="232"/>
    </location>
</feature>
<feature type="region of interest" description="Disordered" evidence="12">
    <location>
        <begin position="1"/>
        <end position="47"/>
    </location>
</feature>
<dbReference type="EC" id="2.3.2.27" evidence="4"/>
<feature type="compositionally biased region" description="Basic residues" evidence="12">
    <location>
        <begin position="16"/>
        <end position="25"/>
    </location>
</feature>
<keyword evidence="7 11" id="KW-0863">Zinc-finger</keyword>
<dbReference type="InterPro" id="IPR044286">
    <property type="entry name" value="SINL_plant"/>
</dbReference>
<dbReference type="AlphaFoldDB" id="A0A6D2IPH6"/>
<feature type="region of interest" description="Disordered" evidence="12">
    <location>
        <begin position="80"/>
        <end position="107"/>
    </location>
</feature>
<keyword evidence="6" id="KW-0479">Metal-binding</keyword>
<reference evidence="14" key="1">
    <citation type="submission" date="2020-01" db="EMBL/GenBank/DDBJ databases">
        <authorList>
            <person name="Mishra B."/>
        </authorList>
    </citation>
    <scope>NUCLEOTIDE SEQUENCE [LARGE SCALE GENOMIC DNA]</scope>
</reference>
<comment type="caution">
    <text evidence="14">The sequence shown here is derived from an EMBL/GenBank/DDBJ whole genome shotgun (WGS) entry which is preliminary data.</text>
</comment>
<comment type="function">
    <text evidence="10">E3 ubiquitin-protein ligase that mediates ubiquitination and subsequent proteasomal degradation of target proteins. E3 ubiquitin ligases accept ubiquitin from an E2 ubiquitin-conjugating enzyme in the form of a thioester and then directly transfers the ubiquitin to targeted substrates. It probably triggers the ubiquitin-mediated degradation of different substrates.</text>
</comment>
<evidence type="ECO:0000256" key="2">
    <source>
        <dbReference type="ARBA" id="ARBA00004906"/>
    </source>
</evidence>
<proteinExistence type="inferred from homology"/>
<evidence type="ECO:0000313" key="15">
    <source>
        <dbReference type="Proteomes" id="UP000467841"/>
    </source>
</evidence>
<feature type="compositionally biased region" description="Acidic residues" evidence="12">
    <location>
        <begin position="29"/>
        <end position="47"/>
    </location>
</feature>
<dbReference type="PANTHER" id="PTHR46632:SF22">
    <property type="entry name" value="RING-TYPE E3 UBIQUITIN TRANSFERASE"/>
    <property type="match status" value="1"/>
</dbReference>
<dbReference type="Gene3D" id="3.30.40.10">
    <property type="entry name" value="Zinc/RING finger domain, C3HC4 (zinc finger)"/>
    <property type="match status" value="2"/>
</dbReference>
<evidence type="ECO:0000256" key="9">
    <source>
        <dbReference type="ARBA" id="ARBA00022833"/>
    </source>
</evidence>
<evidence type="ECO:0000256" key="11">
    <source>
        <dbReference type="PROSITE-ProRule" id="PRU00455"/>
    </source>
</evidence>
<evidence type="ECO:0000256" key="8">
    <source>
        <dbReference type="ARBA" id="ARBA00022786"/>
    </source>
</evidence>
<accession>A0A6D2IPH6</accession>
<evidence type="ECO:0000256" key="3">
    <source>
        <dbReference type="ARBA" id="ARBA00009119"/>
    </source>
</evidence>
<evidence type="ECO:0000256" key="7">
    <source>
        <dbReference type="ARBA" id="ARBA00022771"/>
    </source>
</evidence>
<dbReference type="InterPro" id="IPR049548">
    <property type="entry name" value="Sina-like_RING"/>
</dbReference>
<feature type="compositionally biased region" description="Low complexity" evidence="12">
    <location>
        <begin position="89"/>
        <end position="107"/>
    </location>
</feature>
<dbReference type="InterPro" id="IPR013083">
    <property type="entry name" value="Znf_RING/FYVE/PHD"/>
</dbReference>
<name>A0A6D2IPH6_9BRAS</name>
<keyword evidence="5" id="KW-0808">Transferase</keyword>
<dbReference type="SUPFAM" id="SSF49599">
    <property type="entry name" value="TRAF domain-like"/>
    <property type="match status" value="1"/>
</dbReference>
<dbReference type="Proteomes" id="UP000467841">
    <property type="component" value="Unassembled WGS sequence"/>
</dbReference>
<evidence type="ECO:0000259" key="13">
    <source>
        <dbReference type="PROSITE" id="PS51081"/>
    </source>
</evidence>
<evidence type="ECO:0000256" key="6">
    <source>
        <dbReference type="ARBA" id="ARBA00022723"/>
    </source>
</evidence>
<comment type="similarity">
    <text evidence="3">Belongs to the SINA (Seven in absentia) family.</text>
</comment>
<dbReference type="Pfam" id="PF21362">
    <property type="entry name" value="Sina_RING"/>
    <property type="match status" value="1"/>
</dbReference>
<sequence>MSIPPRKAAAFPGRLSVHRSPKRQRLTPADEDESDGFSVPSDEEEVDFSTFANDSSFSSDSDDDLLIARVVGVPRTATIANGSGNVTRSVNTSTPGASSSSSSSWPQSVKLKSSDVLDCPTCREPLKKPIYQCSSNGHLACSPCVTKRLNRCTFCRSHIGDIRCRAMEKIIETSIVPCRNSVYGCQETFTYGNKPSSHENLCGYMPCSCPLPGCNFIGSYSRLRYHARSSHSWGKENHVQFTLDRPIDFNLDLVDSSPAGTCNYSCSLARLDWRNSLRIGMMVKKIQKVDEQEEEPRDGFLFIPSYMFGDYANCCHLKLQICIGREDKYVHI</sequence>
<dbReference type="CDD" id="cd16571">
    <property type="entry name" value="RING-HC_SIAHs"/>
    <property type="match status" value="1"/>
</dbReference>
<dbReference type="InterPro" id="IPR013010">
    <property type="entry name" value="Znf_SIAH"/>
</dbReference>
<evidence type="ECO:0000256" key="1">
    <source>
        <dbReference type="ARBA" id="ARBA00000900"/>
    </source>
</evidence>
<evidence type="ECO:0000256" key="4">
    <source>
        <dbReference type="ARBA" id="ARBA00012483"/>
    </source>
</evidence>
<evidence type="ECO:0000256" key="5">
    <source>
        <dbReference type="ARBA" id="ARBA00022679"/>
    </source>
</evidence>
<dbReference type="PROSITE" id="PS51081">
    <property type="entry name" value="ZF_SIAH"/>
    <property type="match status" value="1"/>
</dbReference>
<keyword evidence="15" id="KW-1185">Reference proteome</keyword>
<dbReference type="Pfam" id="PF21361">
    <property type="entry name" value="Sina_ZnF"/>
    <property type="match status" value="1"/>
</dbReference>
<keyword evidence="8" id="KW-0833">Ubl conjugation pathway</keyword>
<evidence type="ECO:0000313" key="14">
    <source>
        <dbReference type="EMBL" id="CAA7030330.1"/>
    </source>
</evidence>
<protein>
    <recommendedName>
        <fullName evidence="4">RING-type E3 ubiquitin transferase</fullName>
        <ecNumber evidence="4">2.3.2.27</ecNumber>
    </recommendedName>
</protein>
<dbReference type="GO" id="GO:0008270">
    <property type="term" value="F:zinc ion binding"/>
    <property type="evidence" value="ECO:0007669"/>
    <property type="project" value="UniProtKB-KW"/>
</dbReference>
<evidence type="ECO:0000256" key="10">
    <source>
        <dbReference type="ARBA" id="ARBA00024004"/>
    </source>
</evidence>
<dbReference type="OrthoDB" id="4788989at2759"/>
<organism evidence="14 15">
    <name type="scientific">Microthlaspi erraticum</name>
    <dbReference type="NCBI Taxonomy" id="1685480"/>
    <lineage>
        <taxon>Eukaryota</taxon>
        <taxon>Viridiplantae</taxon>
        <taxon>Streptophyta</taxon>
        <taxon>Embryophyta</taxon>
        <taxon>Tracheophyta</taxon>
        <taxon>Spermatophyta</taxon>
        <taxon>Magnoliopsida</taxon>
        <taxon>eudicotyledons</taxon>
        <taxon>Gunneridae</taxon>
        <taxon>Pentapetalae</taxon>
        <taxon>rosids</taxon>
        <taxon>malvids</taxon>
        <taxon>Brassicales</taxon>
        <taxon>Brassicaceae</taxon>
        <taxon>Coluteocarpeae</taxon>
        <taxon>Microthlaspi</taxon>
    </lineage>
</organism>
<dbReference type="PANTHER" id="PTHR46632">
    <property type="entry name" value="E3 UBIQUITIN-PROTEIN LIGASE SINA-LIKE 4"/>
    <property type="match status" value="1"/>
</dbReference>